<sequence length="211" mass="24397">MLVLSSPSGAGKTTLTRNLLEQENKDDPGKLELSVSATTRPKRQSEIEGVHYHFLDKGQFERMRDRDELLEWAEVHGNYYGTPRDPVEKALSEGRDVLFDIDWQGTRQLLDKMRDDVVTVFVLPPSAQELKSRLVRRAEDSDAVIAKRLKNAAEEFLHWNEYDYILVNRDLNKSFARLRAILTAERLKRVKMRNLEDFVGKLLTELKSITP</sequence>
<dbReference type="GO" id="GO:0005524">
    <property type="term" value="F:ATP binding"/>
    <property type="evidence" value="ECO:0007669"/>
    <property type="project" value="UniProtKB-UniRule"/>
</dbReference>
<dbReference type="SMART" id="SM00072">
    <property type="entry name" value="GuKc"/>
    <property type="match status" value="1"/>
</dbReference>
<dbReference type="EC" id="2.7.4.8" evidence="4 13"/>
<evidence type="ECO:0000256" key="1">
    <source>
        <dbReference type="ARBA" id="ARBA00003531"/>
    </source>
</evidence>
<evidence type="ECO:0000256" key="2">
    <source>
        <dbReference type="ARBA" id="ARBA00004496"/>
    </source>
</evidence>
<dbReference type="InterPro" id="IPR020590">
    <property type="entry name" value="Guanylate_kinase_CS"/>
</dbReference>
<keyword evidence="10 13" id="KW-0067">ATP-binding</keyword>
<evidence type="ECO:0000256" key="8">
    <source>
        <dbReference type="ARBA" id="ARBA00022741"/>
    </source>
</evidence>
<evidence type="ECO:0000256" key="3">
    <source>
        <dbReference type="ARBA" id="ARBA00005790"/>
    </source>
</evidence>
<dbReference type="EMBL" id="CP031417">
    <property type="protein sequence ID" value="AXK83926.1"/>
    <property type="molecule type" value="Genomic_DNA"/>
</dbReference>
<dbReference type="InterPro" id="IPR008144">
    <property type="entry name" value="Guanylate_kin-like_dom"/>
</dbReference>
<dbReference type="PANTHER" id="PTHR23117:SF13">
    <property type="entry name" value="GUANYLATE KINASE"/>
    <property type="match status" value="1"/>
</dbReference>
<dbReference type="SUPFAM" id="SSF52540">
    <property type="entry name" value="P-loop containing nucleoside triphosphate hydrolases"/>
    <property type="match status" value="1"/>
</dbReference>
<proteinExistence type="inferred from homology"/>
<accession>A0A346A429</accession>
<evidence type="ECO:0000313" key="16">
    <source>
        <dbReference type="Proteomes" id="UP000254889"/>
    </source>
</evidence>
<evidence type="ECO:0000256" key="7">
    <source>
        <dbReference type="ARBA" id="ARBA00022679"/>
    </source>
</evidence>
<evidence type="ECO:0000256" key="4">
    <source>
        <dbReference type="ARBA" id="ARBA00012961"/>
    </source>
</evidence>
<keyword evidence="6 13" id="KW-0963">Cytoplasm</keyword>
<dbReference type="PANTHER" id="PTHR23117">
    <property type="entry name" value="GUANYLATE KINASE-RELATED"/>
    <property type="match status" value="1"/>
</dbReference>
<dbReference type="InterPro" id="IPR008145">
    <property type="entry name" value="GK/Ca_channel_bsu"/>
</dbReference>
<evidence type="ECO:0000256" key="13">
    <source>
        <dbReference type="HAMAP-Rule" id="MF_00328"/>
    </source>
</evidence>
<dbReference type="HAMAP" id="MF_00328">
    <property type="entry name" value="Guanylate_kinase"/>
    <property type="match status" value="1"/>
</dbReference>
<feature type="domain" description="Guanylate kinase-like" evidence="14">
    <location>
        <begin position="1"/>
        <end position="183"/>
    </location>
</feature>
<evidence type="ECO:0000313" key="15">
    <source>
        <dbReference type="EMBL" id="AXK83926.1"/>
    </source>
</evidence>
<gene>
    <name evidence="13" type="primary">gmk</name>
    <name evidence="15" type="ORF">DW352_08300</name>
</gene>
<dbReference type="CDD" id="cd00071">
    <property type="entry name" value="GMPK"/>
    <property type="match status" value="1"/>
</dbReference>
<dbReference type="Proteomes" id="UP000254889">
    <property type="component" value="Chromosome"/>
</dbReference>
<dbReference type="AlphaFoldDB" id="A0A346A429"/>
<evidence type="ECO:0000256" key="5">
    <source>
        <dbReference type="ARBA" id="ARBA00016296"/>
    </source>
</evidence>
<dbReference type="PROSITE" id="PS00856">
    <property type="entry name" value="GUANYLATE_KINASE_1"/>
    <property type="match status" value="1"/>
</dbReference>
<evidence type="ECO:0000256" key="6">
    <source>
        <dbReference type="ARBA" id="ARBA00022490"/>
    </source>
</evidence>
<evidence type="ECO:0000256" key="10">
    <source>
        <dbReference type="ARBA" id="ARBA00022840"/>
    </source>
</evidence>
<evidence type="ECO:0000256" key="12">
    <source>
        <dbReference type="ARBA" id="ARBA00048594"/>
    </source>
</evidence>
<evidence type="ECO:0000256" key="9">
    <source>
        <dbReference type="ARBA" id="ARBA00022777"/>
    </source>
</evidence>
<comment type="catalytic activity">
    <reaction evidence="12 13">
        <text>GMP + ATP = GDP + ADP</text>
        <dbReference type="Rhea" id="RHEA:20780"/>
        <dbReference type="ChEBI" id="CHEBI:30616"/>
        <dbReference type="ChEBI" id="CHEBI:58115"/>
        <dbReference type="ChEBI" id="CHEBI:58189"/>
        <dbReference type="ChEBI" id="CHEBI:456216"/>
        <dbReference type="EC" id="2.7.4.8"/>
    </reaction>
</comment>
<keyword evidence="8 13" id="KW-0547">Nucleotide-binding</keyword>
<comment type="function">
    <text evidence="1 13">Essential for recycling GMP and indirectly, cGMP.</text>
</comment>
<feature type="binding site" evidence="13">
    <location>
        <begin position="6"/>
        <end position="13"/>
    </location>
    <ligand>
        <name>ATP</name>
        <dbReference type="ChEBI" id="CHEBI:30616"/>
    </ligand>
</feature>
<dbReference type="PROSITE" id="PS50052">
    <property type="entry name" value="GUANYLATE_KINASE_2"/>
    <property type="match status" value="1"/>
</dbReference>
<keyword evidence="9 13" id="KW-0418">Kinase</keyword>
<keyword evidence="7 13" id="KW-0808">Transferase</keyword>
<evidence type="ECO:0000259" key="14">
    <source>
        <dbReference type="PROSITE" id="PS50052"/>
    </source>
</evidence>
<name>A0A346A429_9HYPH</name>
<dbReference type="GO" id="GO:0004385">
    <property type="term" value="F:GMP kinase activity"/>
    <property type="evidence" value="ECO:0007669"/>
    <property type="project" value="UniProtKB-UniRule"/>
</dbReference>
<reference evidence="15 16" key="1">
    <citation type="submission" date="2018-07" db="EMBL/GenBank/DDBJ databases">
        <authorList>
            <person name="Quirk P.G."/>
            <person name="Krulwich T.A."/>
        </authorList>
    </citation>
    <scope>NUCLEOTIDE SEQUENCE [LARGE SCALE GENOMIC DNA]</scope>
    <source>
        <strain evidence="15 16">CC-BB4</strain>
    </source>
</reference>
<dbReference type="GO" id="GO:0005829">
    <property type="term" value="C:cytosol"/>
    <property type="evidence" value="ECO:0007669"/>
    <property type="project" value="TreeGrafter"/>
</dbReference>
<dbReference type="NCBIfam" id="TIGR03263">
    <property type="entry name" value="guanyl_kin"/>
    <property type="match status" value="1"/>
</dbReference>
<dbReference type="Gene3D" id="3.40.50.300">
    <property type="entry name" value="P-loop containing nucleotide triphosphate hydrolases"/>
    <property type="match status" value="1"/>
</dbReference>
<dbReference type="FunFam" id="3.30.63.10:FF:000005">
    <property type="entry name" value="Guanylate kinase"/>
    <property type="match status" value="1"/>
</dbReference>
<dbReference type="InterPro" id="IPR027417">
    <property type="entry name" value="P-loop_NTPase"/>
</dbReference>
<dbReference type="Gene3D" id="3.30.63.10">
    <property type="entry name" value="Guanylate Kinase phosphate binding domain"/>
    <property type="match status" value="1"/>
</dbReference>
<organism evidence="15 16">
    <name type="scientific">Pseudolabrys taiwanensis</name>
    <dbReference type="NCBI Taxonomy" id="331696"/>
    <lineage>
        <taxon>Bacteria</taxon>
        <taxon>Pseudomonadati</taxon>
        <taxon>Pseudomonadota</taxon>
        <taxon>Alphaproteobacteria</taxon>
        <taxon>Hyphomicrobiales</taxon>
        <taxon>Xanthobacteraceae</taxon>
        <taxon>Pseudolabrys</taxon>
    </lineage>
</organism>
<evidence type="ECO:0000256" key="11">
    <source>
        <dbReference type="ARBA" id="ARBA00030128"/>
    </source>
</evidence>
<keyword evidence="16" id="KW-1185">Reference proteome</keyword>
<protein>
    <recommendedName>
        <fullName evidence="5 13">Guanylate kinase</fullName>
        <ecNumber evidence="4 13">2.7.4.8</ecNumber>
    </recommendedName>
    <alternativeName>
        <fullName evidence="11 13">GMP kinase</fullName>
    </alternativeName>
</protein>
<dbReference type="OrthoDB" id="9808150at2"/>
<comment type="subcellular location">
    <subcellularLocation>
        <location evidence="2 13">Cytoplasm</location>
    </subcellularLocation>
</comment>
<dbReference type="InterPro" id="IPR017665">
    <property type="entry name" value="Guanylate_kinase"/>
</dbReference>
<dbReference type="Pfam" id="PF00625">
    <property type="entry name" value="Guanylate_kin"/>
    <property type="match status" value="1"/>
</dbReference>
<comment type="similarity">
    <text evidence="3 13">Belongs to the guanylate kinase family.</text>
</comment>
<dbReference type="KEGG" id="ptaw:DW352_08300"/>